<dbReference type="RefSeq" id="WP_130361863.1">
    <property type="nucleotide sequence ID" value="NZ_SGXC01000003.1"/>
</dbReference>
<protein>
    <submittedName>
        <fullName evidence="3">Tripartite-type tricarboxylate transporter receptor subunit TctC</fullName>
    </submittedName>
</protein>
<reference evidence="3 4" key="1">
    <citation type="submission" date="2019-02" db="EMBL/GenBank/DDBJ databases">
        <title>Genomic Encyclopedia of Type Strains, Phase IV (KMG-IV): sequencing the most valuable type-strain genomes for metagenomic binning, comparative biology and taxonomic classification.</title>
        <authorList>
            <person name="Goeker M."/>
        </authorList>
    </citation>
    <scope>NUCLEOTIDE SEQUENCE [LARGE SCALE GENOMIC DNA]</scope>
    <source>
        <strain evidence="3 4">K24</strain>
    </source>
</reference>
<evidence type="ECO:0000256" key="1">
    <source>
        <dbReference type="ARBA" id="ARBA00006987"/>
    </source>
</evidence>
<dbReference type="SUPFAM" id="SSF53850">
    <property type="entry name" value="Periplasmic binding protein-like II"/>
    <property type="match status" value="1"/>
</dbReference>
<dbReference type="Pfam" id="PF03401">
    <property type="entry name" value="TctC"/>
    <property type="match status" value="1"/>
</dbReference>
<keyword evidence="3" id="KW-0675">Receptor</keyword>
<dbReference type="PANTHER" id="PTHR42928">
    <property type="entry name" value="TRICARBOXYLATE-BINDING PROTEIN"/>
    <property type="match status" value="1"/>
</dbReference>
<dbReference type="EMBL" id="SGXC01000003">
    <property type="protein sequence ID" value="RZS78928.1"/>
    <property type="molecule type" value="Genomic_DNA"/>
</dbReference>
<dbReference type="PANTHER" id="PTHR42928:SF5">
    <property type="entry name" value="BLR1237 PROTEIN"/>
    <property type="match status" value="1"/>
</dbReference>
<keyword evidence="2" id="KW-0732">Signal</keyword>
<comment type="similarity">
    <text evidence="1">Belongs to the UPF0065 (bug) family.</text>
</comment>
<dbReference type="CDD" id="cd07012">
    <property type="entry name" value="PBP2_Bug_TTT"/>
    <property type="match status" value="1"/>
</dbReference>
<evidence type="ECO:0000313" key="4">
    <source>
        <dbReference type="Proteomes" id="UP000292445"/>
    </source>
</evidence>
<dbReference type="Gene3D" id="3.40.190.150">
    <property type="entry name" value="Bordetella uptake gene, domain 1"/>
    <property type="match status" value="1"/>
</dbReference>
<accession>A0A4V2F2Q1</accession>
<dbReference type="PIRSF" id="PIRSF017082">
    <property type="entry name" value="YflP"/>
    <property type="match status" value="1"/>
</dbReference>
<dbReference type="OrthoDB" id="8678477at2"/>
<evidence type="ECO:0000313" key="3">
    <source>
        <dbReference type="EMBL" id="RZS78928.1"/>
    </source>
</evidence>
<keyword evidence="4" id="KW-1185">Reference proteome</keyword>
<dbReference type="Proteomes" id="UP000292445">
    <property type="component" value="Unassembled WGS sequence"/>
</dbReference>
<sequence>MRHQAMKYAFALLAGACALPAMAAAPEGSFPARPITLVVPFAAGNVADGIARIVANALGEDLGQQVVVENRPGAGGIGAIRQVAAAAPDGYTVIYIGVGTAISQSLFRTPPYDIEKSFVPISTMTSNDVLMLASSKSRLKNVQDVVREAKAKGDRFTVGISLIGTLQHLTAELFKSNAKLDYTIVPFKTAANLNTALQSGDIDIAFEYLQPMYGLIADGGLSALAIGNGTHRSPRLPDVATFTELGYPKVQVASWGMLLAPAKTPDAVVERLNKGMQNVLNNPEIRARLESNGSRVLGGTTAQARELISSEIARWRKVIQDARIELQ</sequence>
<comment type="caution">
    <text evidence="3">The sequence shown here is derived from an EMBL/GenBank/DDBJ whole genome shotgun (WGS) entry which is preliminary data.</text>
</comment>
<feature type="signal peptide" evidence="2">
    <location>
        <begin position="1"/>
        <end position="23"/>
    </location>
</feature>
<proteinExistence type="inferred from homology"/>
<dbReference type="InterPro" id="IPR005064">
    <property type="entry name" value="BUG"/>
</dbReference>
<evidence type="ECO:0000256" key="2">
    <source>
        <dbReference type="SAM" id="SignalP"/>
    </source>
</evidence>
<feature type="chain" id="PRO_5020212221" evidence="2">
    <location>
        <begin position="24"/>
        <end position="327"/>
    </location>
</feature>
<dbReference type="InterPro" id="IPR042100">
    <property type="entry name" value="Bug_dom1"/>
</dbReference>
<gene>
    <name evidence="3" type="ORF">EV675_5585</name>
</gene>
<dbReference type="AlphaFoldDB" id="A0A4V2F2Q1"/>
<name>A0A4V2F2Q1_9BURK</name>
<organism evidence="3 4">
    <name type="scientific">Pigmentiphaga kullae</name>
    <dbReference type="NCBI Taxonomy" id="151784"/>
    <lineage>
        <taxon>Bacteria</taxon>
        <taxon>Pseudomonadati</taxon>
        <taxon>Pseudomonadota</taxon>
        <taxon>Betaproteobacteria</taxon>
        <taxon>Burkholderiales</taxon>
        <taxon>Alcaligenaceae</taxon>
        <taxon>Pigmentiphaga</taxon>
    </lineage>
</organism>
<dbReference type="Gene3D" id="3.40.190.10">
    <property type="entry name" value="Periplasmic binding protein-like II"/>
    <property type="match status" value="1"/>
</dbReference>